<gene>
    <name evidence="1" type="ORF">ATL17_1827</name>
</gene>
<dbReference type="RefSeq" id="WP_133572472.1">
    <property type="nucleotide sequence ID" value="NZ_SNYR01000002.1"/>
</dbReference>
<keyword evidence="2" id="KW-1185">Reference proteome</keyword>
<dbReference type="EMBL" id="SNYR01000002">
    <property type="protein sequence ID" value="TDQ63819.1"/>
    <property type="molecule type" value="Genomic_DNA"/>
</dbReference>
<evidence type="ECO:0000313" key="2">
    <source>
        <dbReference type="Proteomes" id="UP000295391"/>
    </source>
</evidence>
<accession>A0A4R6VJL4</accession>
<dbReference type="Proteomes" id="UP000295391">
    <property type="component" value="Unassembled WGS sequence"/>
</dbReference>
<protein>
    <recommendedName>
        <fullName evidence="3">Lambda family phage tail tape measure protein</fullName>
    </recommendedName>
</protein>
<name>A0A4R6VJL4_9HYPH</name>
<organism evidence="1 2">
    <name type="scientific">Maritalea mobilis</name>
    <dbReference type="NCBI Taxonomy" id="483324"/>
    <lineage>
        <taxon>Bacteria</taxon>
        <taxon>Pseudomonadati</taxon>
        <taxon>Pseudomonadota</taxon>
        <taxon>Alphaproteobacteria</taxon>
        <taxon>Hyphomicrobiales</taxon>
        <taxon>Devosiaceae</taxon>
        <taxon>Maritalea</taxon>
    </lineage>
</organism>
<dbReference type="AlphaFoldDB" id="A0A4R6VJL4"/>
<comment type="caution">
    <text evidence="1">The sequence shown here is derived from an EMBL/GenBank/DDBJ whole genome shotgun (WGS) entry which is preliminary data.</text>
</comment>
<sequence length="185" mass="19087">MNLDELQQLPETGALAEIEAELARIDDLAKSVGTTITNAFTNALVNGKSLKNMLVDIAKAFAQIAVKAALQPLGNMISGFVGDLFQGTNSAIPVIQPFAKGGVLNAPTYFPMQSGFGLAGEAGPEAILPLKRNSRGQLGVASGSGQAPIMISMTVNTNDANSFAQAEAEISAGLLSAIKRGQRAS</sequence>
<evidence type="ECO:0008006" key="3">
    <source>
        <dbReference type="Google" id="ProtNLM"/>
    </source>
</evidence>
<proteinExistence type="predicted"/>
<evidence type="ECO:0000313" key="1">
    <source>
        <dbReference type="EMBL" id="TDQ63819.1"/>
    </source>
</evidence>
<dbReference type="OrthoDB" id="8448547at2"/>
<reference evidence="1 2" key="1">
    <citation type="submission" date="2019-03" db="EMBL/GenBank/DDBJ databases">
        <title>Genomic Encyclopedia of Type Strains, Phase III (KMG-III): the genomes of soil and plant-associated and newly described type strains.</title>
        <authorList>
            <person name="Whitman W."/>
        </authorList>
    </citation>
    <scope>NUCLEOTIDE SEQUENCE [LARGE SCALE GENOMIC DNA]</scope>
    <source>
        <strain evidence="1 2">CGMCC 1.7002</strain>
    </source>
</reference>